<dbReference type="SUPFAM" id="SSF54909">
    <property type="entry name" value="Dimeric alpha+beta barrel"/>
    <property type="match status" value="1"/>
</dbReference>
<dbReference type="InterPro" id="IPR011008">
    <property type="entry name" value="Dimeric_a/b-barrel"/>
</dbReference>
<dbReference type="InterPro" id="IPR007138">
    <property type="entry name" value="ABM_dom"/>
</dbReference>
<evidence type="ECO:0000313" key="3">
    <source>
        <dbReference type="Proteomes" id="UP000036277"/>
    </source>
</evidence>
<dbReference type="RefSeq" id="WP_047964950.1">
    <property type="nucleotide sequence ID" value="NZ_CAWMBG010000173.1"/>
</dbReference>
<dbReference type="Proteomes" id="UP000036277">
    <property type="component" value="Unassembled WGS sequence"/>
</dbReference>
<reference evidence="2 3" key="1">
    <citation type="submission" date="2015-06" db="EMBL/GenBank/DDBJ databases">
        <title>Draft Whole-Genome Sequence of the Entomopathogenic Bacterium Xenorhabdus khoisanae.</title>
        <authorList>
            <person name="Naidoo S."/>
            <person name="Featherston J."/>
            <person name="Gray V.M."/>
        </authorList>
    </citation>
    <scope>NUCLEOTIDE SEQUENCE [LARGE SCALE GENOMIC DNA]</scope>
    <source>
        <strain evidence="2 3">MCB</strain>
    </source>
</reference>
<protein>
    <submittedName>
        <fullName evidence="2">Antibiotic biosynthesis monooxygenase</fullName>
    </submittedName>
</protein>
<dbReference type="STRING" id="880157.AB204_19025"/>
<keyword evidence="2" id="KW-0503">Monooxygenase</keyword>
<feature type="domain" description="ABM" evidence="1">
    <location>
        <begin position="2"/>
        <end position="90"/>
    </location>
</feature>
<accession>A0A0J5FMS0</accession>
<organism evidence="2 3">
    <name type="scientific">Xenorhabdus khoisanae</name>
    <dbReference type="NCBI Taxonomy" id="880157"/>
    <lineage>
        <taxon>Bacteria</taxon>
        <taxon>Pseudomonadati</taxon>
        <taxon>Pseudomonadota</taxon>
        <taxon>Gammaproteobacteria</taxon>
        <taxon>Enterobacterales</taxon>
        <taxon>Morganellaceae</taxon>
        <taxon>Xenorhabdus</taxon>
    </lineage>
</organism>
<dbReference type="Pfam" id="PF03992">
    <property type="entry name" value="ABM"/>
    <property type="match status" value="1"/>
</dbReference>
<comment type="caution">
    <text evidence="2">The sequence shown here is derived from an EMBL/GenBank/DDBJ whole genome shotgun (WGS) entry which is preliminary data.</text>
</comment>
<sequence length="109" mass="12790">MLAVIFEVEIAENQSEHYFDTAAALRPLLDTIPGFISVERFQSLNNNNKYLSLSFWRDEESVKQWRNTYQHQEAQALGRNGVFVDYRLRVAAIIRDYGMYAREEAPTER</sequence>
<keyword evidence="3" id="KW-1185">Reference proteome</keyword>
<dbReference type="Gene3D" id="3.30.70.100">
    <property type="match status" value="1"/>
</dbReference>
<dbReference type="GO" id="GO:0004497">
    <property type="term" value="F:monooxygenase activity"/>
    <property type="evidence" value="ECO:0007669"/>
    <property type="project" value="UniProtKB-KW"/>
</dbReference>
<dbReference type="PANTHER" id="PTHR37811">
    <property type="entry name" value="BLL5343 PROTEIN"/>
    <property type="match status" value="1"/>
</dbReference>
<evidence type="ECO:0000313" key="2">
    <source>
        <dbReference type="EMBL" id="KMJ43563.1"/>
    </source>
</evidence>
<dbReference type="PROSITE" id="PS51725">
    <property type="entry name" value="ABM"/>
    <property type="match status" value="1"/>
</dbReference>
<dbReference type="AlphaFoldDB" id="A0A0J5FMS0"/>
<dbReference type="OrthoDB" id="9797060at2"/>
<dbReference type="PANTHER" id="PTHR37811:SF2">
    <property type="entry name" value="ABM DOMAIN-CONTAINING PROTEIN"/>
    <property type="match status" value="1"/>
</dbReference>
<gene>
    <name evidence="2" type="ORF">AB204_19025</name>
</gene>
<proteinExistence type="predicted"/>
<dbReference type="EMBL" id="LFCV01000173">
    <property type="protein sequence ID" value="KMJ43563.1"/>
    <property type="molecule type" value="Genomic_DNA"/>
</dbReference>
<dbReference type="InterPro" id="IPR052936">
    <property type="entry name" value="Jasmonate_Hydroxylase-like"/>
</dbReference>
<evidence type="ECO:0000259" key="1">
    <source>
        <dbReference type="PROSITE" id="PS51725"/>
    </source>
</evidence>
<name>A0A0J5FMS0_9GAMM</name>
<dbReference type="PATRIC" id="fig|880157.4.peg.4092"/>
<keyword evidence="2" id="KW-0560">Oxidoreductase</keyword>